<dbReference type="EMBL" id="JAAXKX010000030">
    <property type="protein sequence ID" value="NKN34546.1"/>
    <property type="molecule type" value="Genomic_DNA"/>
</dbReference>
<feature type="non-terminal residue" evidence="3">
    <location>
        <position position="115"/>
    </location>
</feature>
<reference evidence="3 4" key="1">
    <citation type="submission" date="2020-04" db="EMBL/GenBank/DDBJ databases">
        <title>Draft Whole-Genome sequence of Marichromatium bheemlicum DSM 18632, type strain.</title>
        <authorList>
            <person name="Kyndt J.A."/>
            <person name="Meyer T.E."/>
        </authorList>
    </citation>
    <scope>NUCLEOTIDE SEQUENCE [LARGE SCALE GENOMIC DNA]</scope>
    <source>
        <strain evidence="3 4">DSM 18632</strain>
    </source>
</reference>
<proteinExistence type="predicted"/>
<sequence>MWQILRRDPGALYWSLGLHLLFVLLLFVGVRFTQDTSNGGDRPRVVQASVLGDPALSARVQEVRERLDPEARAEAERRAAEEAARLEAERRAAEEAARREAERQAAAARAEAERR</sequence>
<keyword evidence="2" id="KW-0812">Transmembrane</keyword>
<evidence type="ECO:0000256" key="2">
    <source>
        <dbReference type="SAM" id="Phobius"/>
    </source>
</evidence>
<feature type="transmembrane region" description="Helical" evidence="2">
    <location>
        <begin position="12"/>
        <end position="32"/>
    </location>
</feature>
<name>A0ABX1IBJ6_9GAMM</name>
<keyword evidence="2" id="KW-0472">Membrane</keyword>
<keyword evidence="4" id="KW-1185">Reference proteome</keyword>
<evidence type="ECO:0000313" key="3">
    <source>
        <dbReference type="EMBL" id="NKN34546.1"/>
    </source>
</evidence>
<accession>A0ABX1IBJ6</accession>
<dbReference type="Proteomes" id="UP000740754">
    <property type="component" value="Unassembled WGS sequence"/>
</dbReference>
<comment type="caution">
    <text evidence="3">The sequence shown here is derived from an EMBL/GenBank/DDBJ whole genome shotgun (WGS) entry which is preliminary data.</text>
</comment>
<organism evidence="3 4">
    <name type="scientific">Marichromatium bheemlicum</name>
    <dbReference type="NCBI Taxonomy" id="365339"/>
    <lineage>
        <taxon>Bacteria</taxon>
        <taxon>Pseudomonadati</taxon>
        <taxon>Pseudomonadota</taxon>
        <taxon>Gammaproteobacteria</taxon>
        <taxon>Chromatiales</taxon>
        <taxon>Chromatiaceae</taxon>
        <taxon>Marichromatium</taxon>
    </lineage>
</organism>
<feature type="compositionally biased region" description="Basic and acidic residues" evidence="1">
    <location>
        <begin position="65"/>
        <end position="103"/>
    </location>
</feature>
<gene>
    <name evidence="3" type="ORF">HF203_15095</name>
</gene>
<protein>
    <submittedName>
        <fullName evidence="3">Protein TolA</fullName>
    </submittedName>
</protein>
<feature type="region of interest" description="Disordered" evidence="1">
    <location>
        <begin position="65"/>
        <end position="115"/>
    </location>
</feature>
<evidence type="ECO:0000256" key="1">
    <source>
        <dbReference type="SAM" id="MobiDB-lite"/>
    </source>
</evidence>
<evidence type="ECO:0000313" key="4">
    <source>
        <dbReference type="Proteomes" id="UP000740754"/>
    </source>
</evidence>
<keyword evidence="2" id="KW-1133">Transmembrane helix</keyword>